<dbReference type="EMBL" id="JAELUP010000024">
    <property type="protein sequence ID" value="MBJ6361327.1"/>
    <property type="molecule type" value="Genomic_DNA"/>
</dbReference>
<dbReference type="AlphaFoldDB" id="A0A934J6K3"/>
<dbReference type="PANTHER" id="PTHR43155:SF2">
    <property type="entry name" value="CYCLIC DI-GMP PHOSPHODIESTERASE PA4108"/>
    <property type="match status" value="1"/>
</dbReference>
<dbReference type="PANTHER" id="PTHR43155">
    <property type="entry name" value="CYCLIC DI-GMP PHOSPHODIESTERASE PA4108-RELATED"/>
    <property type="match status" value="1"/>
</dbReference>
<dbReference type="Gene3D" id="1.10.3210.10">
    <property type="entry name" value="Hypothetical protein af1432"/>
    <property type="match status" value="1"/>
</dbReference>
<dbReference type="Proteomes" id="UP000640274">
    <property type="component" value="Unassembled WGS sequence"/>
</dbReference>
<dbReference type="SMART" id="SM00471">
    <property type="entry name" value="HDc"/>
    <property type="match status" value="1"/>
</dbReference>
<dbReference type="CDD" id="cd00077">
    <property type="entry name" value="HDc"/>
    <property type="match status" value="1"/>
</dbReference>
<dbReference type="SUPFAM" id="SSF109604">
    <property type="entry name" value="HD-domain/PDEase-like"/>
    <property type="match status" value="1"/>
</dbReference>
<dbReference type="InterPro" id="IPR003607">
    <property type="entry name" value="HD/PDEase_dom"/>
</dbReference>
<proteinExistence type="predicted"/>
<keyword evidence="3" id="KW-1185">Reference proteome</keyword>
<reference evidence="2" key="1">
    <citation type="submission" date="2020-12" db="EMBL/GenBank/DDBJ databases">
        <authorList>
            <person name="Huq M.A."/>
        </authorList>
    </citation>
    <scope>NUCLEOTIDE SEQUENCE</scope>
    <source>
        <strain evidence="2">MAHUQ-46</strain>
    </source>
</reference>
<dbReference type="Pfam" id="PF13487">
    <property type="entry name" value="HD_5"/>
    <property type="match status" value="1"/>
</dbReference>
<dbReference type="PROSITE" id="PS51832">
    <property type="entry name" value="HD_GYP"/>
    <property type="match status" value="1"/>
</dbReference>
<comment type="caution">
    <text evidence="2">The sequence shown here is derived from an EMBL/GenBank/DDBJ whole genome shotgun (WGS) entry which is preliminary data.</text>
</comment>
<sequence length="360" mass="40541">MRRVQIRLVKAGDRLAKPVLRENGHVLLGLGVELNDRFIERLRDLGVDSVYIEEKNTEDIIPEEVIREETRKQAVDSVYKAMNSIIENPATKGRAVAPELGRTFRHVFGQILQDLMGRQEILVNLESIHTSDAYLFQHSVNVAVLAGIIGLAKGYNRNQLEDLGIGALLFDVGMTQVPQELLKKKTALSKEEMKFVQKHTVEGFNLLRHQYDLSLLSAHCALQHHERYDGTGYPRGLKKDEIHEYAQIVAIADVYDALTSPRPHRPRYTPSEAIEYLFAAGNSYFDVDLIRLFCKHISIYPVATTVQLNSGQIGVVVSNNSLAVHRPTVRIITEADGTSVKEPYEIDLKDSLHLMIAKVL</sequence>
<feature type="domain" description="HD-GYP" evidence="1">
    <location>
        <begin position="113"/>
        <end position="309"/>
    </location>
</feature>
<name>A0A934J6K3_9BACL</name>
<organism evidence="2 3">
    <name type="scientific">Paenibacillus roseus</name>
    <dbReference type="NCBI Taxonomy" id="2798579"/>
    <lineage>
        <taxon>Bacteria</taxon>
        <taxon>Bacillati</taxon>
        <taxon>Bacillota</taxon>
        <taxon>Bacilli</taxon>
        <taxon>Bacillales</taxon>
        <taxon>Paenibacillaceae</taxon>
        <taxon>Paenibacillus</taxon>
    </lineage>
</organism>
<evidence type="ECO:0000313" key="2">
    <source>
        <dbReference type="EMBL" id="MBJ6361327.1"/>
    </source>
</evidence>
<accession>A0A934J6K3</accession>
<evidence type="ECO:0000313" key="3">
    <source>
        <dbReference type="Proteomes" id="UP000640274"/>
    </source>
</evidence>
<gene>
    <name evidence="2" type="ORF">JFN88_08420</name>
</gene>
<dbReference type="RefSeq" id="WP_199018876.1">
    <property type="nucleotide sequence ID" value="NZ_JAELUP010000024.1"/>
</dbReference>
<dbReference type="InterPro" id="IPR037522">
    <property type="entry name" value="HD_GYP_dom"/>
</dbReference>
<protein>
    <submittedName>
        <fullName evidence="2">HD-GYP domain-containing protein</fullName>
    </submittedName>
</protein>
<evidence type="ECO:0000259" key="1">
    <source>
        <dbReference type="PROSITE" id="PS51832"/>
    </source>
</evidence>